<accession>A0A0A9D118</accession>
<name>A0A0A9D118_ARUDO</name>
<reference evidence="1" key="2">
    <citation type="journal article" date="2015" name="Data Brief">
        <title>Shoot transcriptome of the giant reed, Arundo donax.</title>
        <authorList>
            <person name="Barrero R.A."/>
            <person name="Guerrero F.D."/>
            <person name="Moolhuijzen P."/>
            <person name="Goolsby J.A."/>
            <person name="Tidwell J."/>
            <person name="Bellgard S.E."/>
            <person name="Bellgard M.I."/>
        </authorList>
    </citation>
    <scope>NUCLEOTIDE SEQUENCE</scope>
    <source>
        <tissue evidence="1">Shoot tissue taken approximately 20 cm above the soil surface</tissue>
    </source>
</reference>
<evidence type="ECO:0000313" key="1">
    <source>
        <dbReference type="EMBL" id="JAD80368.1"/>
    </source>
</evidence>
<protein>
    <submittedName>
        <fullName evidence="1">Uncharacterized protein</fullName>
    </submittedName>
</protein>
<organism evidence="1">
    <name type="scientific">Arundo donax</name>
    <name type="common">Giant reed</name>
    <name type="synonym">Donax arundinaceus</name>
    <dbReference type="NCBI Taxonomy" id="35708"/>
    <lineage>
        <taxon>Eukaryota</taxon>
        <taxon>Viridiplantae</taxon>
        <taxon>Streptophyta</taxon>
        <taxon>Embryophyta</taxon>
        <taxon>Tracheophyta</taxon>
        <taxon>Spermatophyta</taxon>
        <taxon>Magnoliopsida</taxon>
        <taxon>Liliopsida</taxon>
        <taxon>Poales</taxon>
        <taxon>Poaceae</taxon>
        <taxon>PACMAD clade</taxon>
        <taxon>Arundinoideae</taxon>
        <taxon>Arundineae</taxon>
        <taxon>Arundo</taxon>
    </lineage>
</organism>
<dbReference type="EMBL" id="GBRH01217527">
    <property type="protein sequence ID" value="JAD80368.1"/>
    <property type="molecule type" value="Transcribed_RNA"/>
</dbReference>
<sequence>MAPNLDSSLCANVFLYLAPRPTIKLQCLQELFMLFFSPLLPLFRDRVGLPDLDKVPIHPLELDCIIHRTRFDNIQRQPFVNWQVR</sequence>
<dbReference type="AlphaFoldDB" id="A0A0A9D118"/>
<proteinExistence type="predicted"/>
<reference evidence="1" key="1">
    <citation type="submission" date="2014-09" db="EMBL/GenBank/DDBJ databases">
        <authorList>
            <person name="Magalhaes I.L.F."/>
            <person name="Oliveira U."/>
            <person name="Santos F.R."/>
            <person name="Vidigal T.H.D.A."/>
            <person name="Brescovit A.D."/>
            <person name="Santos A.J."/>
        </authorList>
    </citation>
    <scope>NUCLEOTIDE SEQUENCE</scope>
    <source>
        <tissue evidence="1">Shoot tissue taken approximately 20 cm above the soil surface</tissue>
    </source>
</reference>